<keyword evidence="2" id="KW-1185">Reference proteome</keyword>
<sequence length="97" mass="11255">MKIKVTDKEREELRAIFPKGYAKLIAGRLNDAGLKPSRSKEYTIKIVSDVLAGNQSDFNVLLELFRYKDEVLTKQEELKKLRKKKYEPTAQPVEKTQ</sequence>
<protein>
    <submittedName>
        <fullName evidence="1">Uncharacterized protein</fullName>
    </submittedName>
</protein>
<name>A0ABU3E061_9FLAO</name>
<dbReference type="Proteomes" id="UP001261624">
    <property type="component" value="Unassembled WGS sequence"/>
</dbReference>
<evidence type="ECO:0000313" key="2">
    <source>
        <dbReference type="Proteomes" id="UP001261624"/>
    </source>
</evidence>
<proteinExistence type="predicted"/>
<reference evidence="1 2" key="1">
    <citation type="submission" date="2023-09" db="EMBL/GenBank/DDBJ databases">
        <authorList>
            <person name="Rey-Velasco X."/>
        </authorList>
    </citation>
    <scope>NUCLEOTIDE SEQUENCE [LARGE SCALE GENOMIC DNA]</scope>
    <source>
        <strain evidence="1 2">F188</strain>
    </source>
</reference>
<comment type="caution">
    <text evidence="1">The sequence shown here is derived from an EMBL/GenBank/DDBJ whole genome shotgun (WGS) entry which is preliminary data.</text>
</comment>
<gene>
    <name evidence="1" type="ORF">RM549_06085</name>
</gene>
<dbReference type="EMBL" id="JAVRHM010000005">
    <property type="protein sequence ID" value="MDT0689346.1"/>
    <property type="molecule type" value="Genomic_DNA"/>
</dbReference>
<organism evidence="1 2">
    <name type="scientific">Autumnicola patrickiae</name>
    <dbReference type="NCBI Taxonomy" id="3075591"/>
    <lineage>
        <taxon>Bacteria</taxon>
        <taxon>Pseudomonadati</taxon>
        <taxon>Bacteroidota</taxon>
        <taxon>Flavobacteriia</taxon>
        <taxon>Flavobacteriales</taxon>
        <taxon>Flavobacteriaceae</taxon>
        <taxon>Autumnicola</taxon>
    </lineage>
</organism>
<evidence type="ECO:0000313" key="1">
    <source>
        <dbReference type="EMBL" id="MDT0689346.1"/>
    </source>
</evidence>
<dbReference type="RefSeq" id="WP_311682815.1">
    <property type="nucleotide sequence ID" value="NZ_JAVRHM010000005.1"/>
</dbReference>
<accession>A0ABU3E061</accession>